<keyword evidence="5" id="KW-1185">Reference proteome</keyword>
<evidence type="ECO:0000259" key="2">
    <source>
        <dbReference type="Pfam" id="PF01205"/>
    </source>
</evidence>
<organism evidence="4 5">
    <name type="scientific">Liquorilactobacillus mali KCTC 3596 = DSM 20444</name>
    <dbReference type="NCBI Taxonomy" id="1046596"/>
    <lineage>
        <taxon>Bacteria</taxon>
        <taxon>Bacillati</taxon>
        <taxon>Bacillota</taxon>
        <taxon>Bacilli</taxon>
        <taxon>Lactobacillales</taxon>
        <taxon>Lactobacillaceae</taxon>
        <taxon>Liquorilactobacillus</taxon>
    </lineage>
</organism>
<dbReference type="PANTHER" id="PTHR16301">
    <property type="entry name" value="IMPACT-RELATED"/>
    <property type="match status" value="1"/>
</dbReference>
<dbReference type="SUPFAM" id="SSF54211">
    <property type="entry name" value="Ribosomal protein S5 domain 2-like"/>
    <property type="match status" value="1"/>
</dbReference>
<dbReference type="InterPro" id="IPR020569">
    <property type="entry name" value="UPF0029_Impact_CS"/>
</dbReference>
<feature type="domain" description="Impact N-terminal" evidence="2">
    <location>
        <begin position="46"/>
        <end position="151"/>
    </location>
</feature>
<dbReference type="Pfam" id="PF01205">
    <property type="entry name" value="Impact_N"/>
    <property type="match status" value="1"/>
</dbReference>
<sequence length="238" mass="26345">MLPIFQRNLFSALPHPSSKNKYAKESINIESYLTIGQENSADLIIKKSTFICSVARTDTEQDAQKFIEKIKKLNPKANHNCFAYVIGSKNDVQRQSDNGEPSGTAGVPILNVLLKTNVRNTTAVVTRYFGGIKLGTGGLIRAYGQATTLALNNAIVLIKPQNITEITISYSQLGRFQNFAAENQLVIDSISYQENIQLSFLTEPSETSTNLSKIKDLLNGQVTFRPNGTKYIEIPQNK</sequence>
<dbReference type="InterPro" id="IPR020568">
    <property type="entry name" value="Ribosomal_Su5_D2-typ_SF"/>
</dbReference>
<dbReference type="InterPro" id="IPR001498">
    <property type="entry name" value="Impact_N"/>
</dbReference>
<evidence type="ECO:0008006" key="6">
    <source>
        <dbReference type="Google" id="ProtNLM"/>
    </source>
</evidence>
<feature type="domain" description="UPF0029" evidence="3">
    <location>
        <begin position="166"/>
        <end position="221"/>
    </location>
</feature>
<proteinExistence type="inferred from homology"/>
<dbReference type="OrthoDB" id="9813771at2"/>
<dbReference type="PANTHER" id="PTHR16301:SF20">
    <property type="entry name" value="IMPACT FAMILY MEMBER YIGZ"/>
    <property type="match status" value="1"/>
</dbReference>
<dbReference type="Pfam" id="PF09186">
    <property type="entry name" value="DUF1949"/>
    <property type="match status" value="1"/>
</dbReference>
<reference evidence="4 5" key="1">
    <citation type="journal article" date="2015" name="Genome Announc.">
        <title>Expanding the biotechnology potential of lactobacilli through comparative genomics of 213 strains and associated genera.</title>
        <authorList>
            <person name="Sun Z."/>
            <person name="Harris H.M."/>
            <person name="McCann A."/>
            <person name="Guo C."/>
            <person name="Argimon S."/>
            <person name="Zhang W."/>
            <person name="Yang X."/>
            <person name="Jeffery I.B."/>
            <person name="Cooney J.C."/>
            <person name="Kagawa T.F."/>
            <person name="Liu W."/>
            <person name="Song Y."/>
            <person name="Salvetti E."/>
            <person name="Wrobel A."/>
            <person name="Rasinkangas P."/>
            <person name="Parkhill J."/>
            <person name="Rea M.C."/>
            <person name="O'Sullivan O."/>
            <person name="Ritari J."/>
            <person name="Douillard F.P."/>
            <person name="Paul Ross R."/>
            <person name="Yang R."/>
            <person name="Briner A.E."/>
            <person name="Felis G.E."/>
            <person name="de Vos W.M."/>
            <person name="Barrangou R."/>
            <person name="Klaenhammer T.R."/>
            <person name="Caufield P.W."/>
            <person name="Cui Y."/>
            <person name="Zhang H."/>
            <person name="O'Toole P.W."/>
        </authorList>
    </citation>
    <scope>NUCLEOTIDE SEQUENCE [LARGE SCALE GENOMIC DNA]</scope>
    <source>
        <strain evidence="4 5">DSM 20444</strain>
    </source>
</reference>
<dbReference type="GeneID" id="98315785"/>
<dbReference type="AlphaFoldDB" id="J0USV2"/>
<evidence type="ECO:0000313" key="5">
    <source>
        <dbReference type="Proteomes" id="UP000050898"/>
    </source>
</evidence>
<evidence type="ECO:0000313" key="4">
    <source>
        <dbReference type="EMBL" id="KRN09581.1"/>
    </source>
</evidence>
<dbReference type="GO" id="GO:0006446">
    <property type="term" value="P:regulation of translational initiation"/>
    <property type="evidence" value="ECO:0007669"/>
    <property type="project" value="TreeGrafter"/>
</dbReference>
<gene>
    <name evidence="4" type="ORF">FD00_GL000917</name>
</gene>
<dbReference type="Proteomes" id="UP000050898">
    <property type="component" value="Unassembled WGS sequence"/>
</dbReference>
<dbReference type="InterPro" id="IPR015269">
    <property type="entry name" value="UPF0029_Impact_C"/>
</dbReference>
<dbReference type="PATRIC" id="fig|1046596.6.peg.996"/>
<dbReference type="Gene3D" id="3.30.230.30">
    <property type="entry name" value="Impact, N-terminal domain"/>
    <property type="match status" value="1"/>
</dbReference>
<dbReference type="NCBIfam" id="TIGR00257">
    <property type="entry name" value="IMPACT_YIGZ"/>
    <property type="match status" value="1"/>
</dbReference>
<dbReference type="InterPro" id="IPR015796">
    <property type="entry name" value="Impact_YigZ-like"/>
</dbReference>
<name>J0USV2_9LACO</name>
<dbReference type="EMBL" id="AYYH01000022">
    <property type="protein sequence ID" value="KRN09581.1"/>
    <property type="molecule type" value="Genomic_DNA"/>
</dbReference>
<dbReference type="RefSeq" id="WP_003688836.1">
    <property type="nucleotide sequence ID" value="NZ_AKKT01000074.1"/>
</dbReference>
<dbReference type="GO" id="GO:0005737">
    <property type="term" value="C:cytoplasm"/>
    <property type="evidence" value="ECO:0007669"/>
    <property type="project" value="TreeGrafter"/>
</dbReference>
<comment type="similarity">
    <text evidence="1">Belongs to the IMPACT family.</text>
</comment>
<dbReference type="SUPFAM" id="SSF54980">
    <property type="entry name" value="EF-G C-terminal domain-like"/>
    <property type="match status" value="1"/>
</dbReference>
<dbReference type="InterPro" id="IPR035647">
    <property type="entry name" value="EFG_III/V"/>
</dbReference>
<evidence type="ECO:0000259" key="3">
    <source>
        <dbReference type="Pfam" id="PF09186"/>
    </source>
</evidence>
<comment type="caution">
    <text evidence="4">The sequence shown here is derived from an EMBL/GenBank/DDBJ whole genome shotgun (WGS) entry which is preliminary data.</text>
</comment>
<dbReference type="InterPro" id="IPR023582">
    <property type="entry name" value="Impact"/>
</dbReference>
<accession>J0USV2</accession>
<protein>
    <recommendedName>
        <fullName evidence="6">YigZ family protein</fullName>
    </recommendedName>
</protein>
<dbReference type="InterPro" id="IPR036956">
    <property type="entry name" value="Impact_N_sf"/>
</dbReference>
<evidence type="ECO:0000256" key="1">
    <source>
        <dbReference type="ARBA" id="ARBA00007665"/>
    </source>
</evidence>
<dbReference type="PROSITE" id="PS00910">
    <property type="entry name" value="UPF0029"/>
    <property type="match status" value="1"/>
</dbReference>